<name>A0A9D2QIC9_9FIRM</name>
<sequence length="294" mass="32427">MRIPEEILGAAEKQLDADCGIGKEGKDGMIVTAQNKTVFRRAPYFPPKAYMTDAAYGELVRETLEKETGIRPRIYEGIDPFFRGIVFMGKAKILAGEEIFDRCVRELGSLKNPEWLCQFSSLGHLHAMLRRYGRKIEDVRLNFLPCDGGIKKEAADLADVPAPFEVRLLEEEELAERKSRGEFGGGAFRHAVCGSQLMPDVLAAAAFLNGRIVGIAGATQDCAVMWQIGVDVEPGQRGRGISAVLVRLLKNEILKRGKIPFYATSQSHILSMDTAVSAGFLPAWSEIYVSLGKY</sequence>
<proteinExistence type="predicted"/>
<dbReference type="SUPFAM" id="SSF55729">
    <property type="entry name" value="Acyl-CoA N-acyltransferases (Nat)"/>
    <property type="match status" value="1"/>
</dbReference>
<dbReference type="AlphaFoldDB" id="A0A9D2QIC9"/>
<reference evidence="2" key="1">
    <citation type="journal article" date="2021" name="PeerJ">
        <title>Extensive microbial diversity within the chicken gut microbiome revealed by metagenomics and culture.</title>
        <authorList>
            <person name="Gilroy R."/>
            <person name="Ravi A."/>
            <person name="Getino M."/>
            <person name="Pursley I."/>
            <person name="Horton D.L."/>
            <person name="Alikhan N.F."/>
            <person name="Baker D."/>
            <person name="Gharbi K."/>
            <person name="Hall N."/>
            <person name="Watson M."/>
            <person name="Adriaenssens E.M."/>
            <person name="Foster-Nyarko E."/>
            <person name="Jarju S."/>
            <person name="Secka A."/>
            <person name="Antonio M."/>
            <person name="Oren A."/>
            <person name="Chaudhuri R.R."/>
            <person name="La Ragione R."/>
            <person name="Hildebrand F."/>
            <person name="Pallen M.J."/>
        </authorList>
    </citation>
    <scope>NUCLEOTIDE SEQUENCE</scope>
    <source>
        <strain evidence="2">ChiBcec1-1630</strain>
    </source>
</reference>
<reference evidence="2" key="2">
    <citation type="submission" date="2021-04" db="EMBL/GenBank/DDBJ databases">
        <authorList>
            <person name="Gilroy R."/>
        </authorList>
    </citation>
    <scope>NUCLEOTIDE SEQUENCE</scope>
    <source>
        <strain evidence="2">ChiBcec1-1630</strain>
    </source>
</reference>
<gene>
    <name evidence="2" type="ORF">H9926_01270</name>
</gene>
<accession>A0A9D2QIC9</accession>
<dbReference type="GO" id="GO:0016747">
    <property type="term" value="F:acyltransferase activity, transferring groups other than amino-acyl groups"/>
    <property type="evidence" value="ECO:0007669"/>
    <property type="project" value="InterPro"/>
</dbReference>
<feature type="domain" description="N-acetyltransferase" evidence="1">
    <location>
        <begin position="164"/>
        <end position="294"/>
    </location>
</feature>
<dbReference type="InterPro" id="IPR000182">
    <property type="entry name" value="GNAT_dom"/>
</dbReference>
<protein>
    <recommendedName>
        <fullName evidence="1">N-acetyltransferase domain-containing protein</fullName>
    </recommendedName>
</protein>
<organism evidence="2 3">
    <name type="scientific">Candidatus Eisenbergiella intestinigallinarum</name>
    <dbReference type="NCBI Taxonomy" id="2838549"/>
    <lineage>
        <taxon>Bacteria</taxon>
        <taxon>Bacillati</taxon>
        <taxon>Bacillota</taxon>
        <taxon>Clostridia</taxon>
        <taxon>Lachnospirales</taxon>
        <taxon>Lachnospiraceae</taxon>
        <taxon>Eisenbergiella</taxon>
    </lineage>
</organism>
<dbReference type="Proteomes" id="UP000823922">
    <property type="component" value="Unassembled WGS sequence"/>
</dbReference>
<comment type="caution">
    <text evidence="2">The sequence shown here is derived from an EMBL/GenBank/DDBJ whole genome shotgun (WGS) entry which is preliminary data.</text>
</comment>
<dbReference type="Gene3D" id="3.40.630.30">
    <property type="match status" value="1"/>
</dbReference>
<dbReference type="EMBL" id="DWVS01000028">
    <property type="protein sequence ID" value="HJC86633.1"/>
    <property type="molecule type" value="Genomic_DNA"/>
</dbReference>
<dbReference type="InterPro" id="IPR016181">
    <property type="entry name" value="Acyl_CoA_acyltransferase"/>
</dbReference>
<evidence type="ECO:0000259" key="1">
    <source>
        <dbReference type="PROSITE" id="PS51186"/>
    </source>
</evidence>
<evidence type="ECO:0000313" key="3">
    <source>
        <dbReference type="Proteomes" id="UP000823922"/>
    </source>
</evidence>
<evidence type="ECO:0000313" key="2">
    <source>
        <dbReference type="EMBL" id="HJC86633.1"/>
    </source>
</evidence>
<dbReference type="PROSITE" id="PS51186">
    <property type="entry name" value="GNAT"/>
    <property type="match status" value="1"/>
</dbReference>